<reference evidence="3" key="1">
    <citation type="journal article" date="2020" name="Stud. Mycol.">
        <title>101 Dothideomycetes genomes: a test case for predicting lifestyles and emergence of pathogens.</title>
        <authorList>
            <person name="Haridas S."/>
            <person name="Albert R."/>
            <person name="Binder M."/>
            <person name="Bloem J."/>
            <person name="Labutti K."/>
            <person name="Salamov A."/>
            <person name="Andreopoulos B."/>
            <person name="Baker S."/>
            <person name="Barry K."/>
            <person name="Bills G."/>
            <person name="Bluhm B."/>
            <person name="Cannon C."/>
            <person name="Castanera R."/>
            <person name="Culley D."/>
            <person name="Daum C."/>
            <person name="Ezra D."/>
            <person name="Gonzalez J."/>
            <person name="Henrissat B."/>
            <person name="Kuo A."/>
            <person name="Liang C."/>
            <person name="Lipzen A."/>
            <person name="Lutzoni F."/>
            <person name="Magnuson J."/>
            <person name="Mondo S."/>
            <person name="Nolan M."/>
            <person name="Ohm R."/>
            <person name="Pangilinan J."/>
            <person name="Park H.-J."/>
            <person name="Ramirez L."/>
            <person name="Alfaro M."/>
            <person name="Sun H."/>
            <person name="Tritt A."/>
            <person name="Yoshinaga Y."/>
            <person name="Zwiers L.-H."/>
            <person name="Turgeon B."/>
            <person name="Goodwin S."/>
            <person name="Spatafora J."/>
            <person name="Crous P."/>
            <person name="Grigoriev I."/>
        </authorList>
    </citation>
    <scope>NUCLEOTIDE SEQUENCE</scope>
    <source>
        <strain evidence="3">Tuck. ex Michener</strain>
    </source>
</reference>
<evidence type="ECO:0000256" key="1">
    <source>
        <dbReference type="SAM" id="MobiDB-lite"/>
    </source>
</evidence>
<dbReference type="InterPro" id="IPR004843">
    <property type="entry name" value="Calcineurin-like_PHP"/>
</dbReference>
<dbReference type="PANTHER" id="PTHR42850:SF4">
    <property type="entry name" value="ZINC-DEPENDENT ENDOPOLYPHOSPHATASE"/>
    <property type="match status" value="1"/>
</dbReference>
<dbReference type="GO" id="GO:0005737">
    <property type="term" value="C:cytoplasm"/>
    <property type="evidence" value="ECO:0007669"/>
    <property type="project" value="TreeGrafter"/>
</dbReference>
<dbReference type="InterPro" id="IPR029052">
    <property type="entry name" value="Metallo-depent_PP-like"/>
</dbReference>
<dbReference type="Pfam" id="PF00149">
    <property type="entry name" value="Metallophos"/>
    <property type="match status" value="1"/>
</dbReference>
<gene>
    <name evidence="3" type="ORF">EV356DRAFT_444409</name>
</gene>
<dbReference type="GO" id="GO:0000298">
    <property type="term" value="F:endopolyphosphatase activity"/>
    <property type="evidence" value="ECO:0007669"/>
    <property type="project" value="TreeGrafter"/>
</dbReference>
<evidence type="ECO:0000313" key="4">
    <source>
        <dbReference type="Proteomes" id="UP000800092"/>
    </source>
</evidence>
<dbReference type="OrthoDB" id="10267127at2759"/>
<dbReference type="InterPro" id="IPR050126">
    <property type="entry name" value="Ap4A_hydrolase"/>
</dbReference>
<proteinExistence type="predicted"/>
<protein>
    <submittedName>
        <fullName evidence="3">Metallo-dependent phosphatase</fullName>
    </submittedName>
</protein>
<accession>A0A6A6HD06</accession>
<dbReference type="Gene3D" id="3.60.21.10">
    <property type="match status" value="1"/>
</dbReference>
<feature type="region of interest" description="Disordered" evidence="1">
    <location>
        <begin position="241"/>
        <end position="290"/>
    </location>
</feature>
<dbReference type="SUPFAM" id="SSF56300">
    <property type="entry name" value="Metallo-dependent phosphatases"/>
    <property type="match status" value="1"/>
</dbReference>
<dbReference type="CDD" id="cd00144">
    <property type="entry name" value="MPP_PPP_family"/>
    <property type="match status" value="1"/>
</dbReference>
<dbReference type="EMBL" id="ML991789">
    <property type="protein sequence ID" value="KAF2235719.1"/>
    <property type="molecule type" value="Genomic_DNA"/>
</dbReference>
<dbReference type="GO" id="GO:0016791">
    <property type="term" value="F:phosphatase activity"/>
    <property type="evidence" value="ECO:0007669"/>
    <property type="project" value="TreeGrafter"/>
</dbReference>
<dbReference type="PANTHER" id="PTHR42850">
    <property type="entry name" value="METALLOPHOSPHOESTERASE"/>
    <property type="match status" value="1"/>
</dbReference>
<keyword evidence="4" id="KW-1185">Reference proteome</keyword>
<name>A0A6A6HD06_VIRVR</name>
<sequence length="290" mass="32172">MGKDRLIFVGDVHGCADELSALLTKLSFSTTSDHLIFTGDLITKGPESSAVLSTAMSLGASSVRGNHEDRVLLSLAHLEEYASPPSQKEDKHTRLARDLPASQIEYIQSFPVILDVGMIPGLGRVLVVHAGLVPDVPLQKQDPFMCMNMRSIDLSTHFASELRAAPGRRNMNGGLVEWDRVWRYYERKAREEWEGHTMVIYGHDSKRGLNLREWSKGLDSGCVNGGTLTALVVEKVAKDGKGKERAKIWTESVQCQSSKKKKGKDSKDRDEDDREISSAEQAWEPRIPGT</sequence>
<organism evidence="3 4">
    <name type="scientific">Viridothelium virens</name>
    <name type="common">Speckled blister lichen</name>
    <name type="synonym">Trypethelium virens</name>
    <dbReference type="NCBI Taxonomy" id="1048519"/>
    <lineage>
        <taxon>Eukaryota</taxon>
        <taxon>Fungi</taxon>
        <taxon>Dikarya</taxon>
        <taxon>Ascomycota</taxon>
        <taxon>Pezizomycotina</taxon>
        <taxon>Dothideomycetes</taxon>
        <taxon>Dothideomycetes incertae sedis</taxon>
        <taxon>Trypetheliales</taxon>
        <taxon>Trypetheliaceae</taxon>
        <taxon>Viridothelium</taxon>
    </lineage>
</organism>
<evidence type="ECO:0000313" key="3">
    <source>
        <dbReference type="EMBL" id="KAF2235719.1"/>
    </source>
</evidence>
<dbReference type="AlphaFoldDB" id="A0A6A6HD06"/>
<dbReference type="GO" id="GO:0006798">
    <property type="term" value="P:polyphosphate catabolic process"/>
    <property type="evidence" value="ECO:0007669"/>
    <property type="project" value="TreeGrafter"/>
</dbReference>
<feature type="domain" description="Calcineurin-like phosphoesterase" evidence="2">
    <location>
        <begin position="5"/>
        <end position="142"/>
    </location>
</feature>
<dbReference type="Proteomes" id="UP000800092">
    <property type="component" value="Unassembled WGS sequence"/>
</dbReference>
<evidence type="ECO:0000259" key="2">
    <source>
        <dbReference type="Pfam" id="PF00149"/>
    </source>
</evidence>